<feature type="signal peptide" evidence="1">
    <location>
        <begin position="1"/>
        <end position="21"/>
    </location>
</feature>
<dbReference type="InterPro" id="IPR035986">
    <property type="entry name" value="PKD_dom_sf"/>
</dbReference>
<accession>A0A4R8DWY0</accession>
<dbReference type="Pfam" id="PF18911">
    <property type="entry name" value="PKD_4"/>
    <property type="match status" value="1"/>
</dbReference>
<dbReference type="InterPro" id="IPR026341">
    <property type="entry name" value="T9SS_type_B"/>
</dbReference>
<feature type="chain" id="PRO_5020605819" evidence="1">
    <location>
        <begin position="22"/>
        <end position="571"/>
    </location>
</feature>
<keyword evidence="1" id="KW-0732">Signal</keyword>
<evidence type="ECO:0000259" key="2">
    <source>
        <dbReference type="PROSITE" id="PS50093"/>
    </source>
</evidence>
<feature type="domain" description="PKD" evidence="2">
    <location>
        <begin position="52"/>
        <end position="96"/>
    </location>
</feature>
<dbReference type="RefSeq" id="WP_133994582.1">
    <property type="nucleotide sequence ID" value="NZ_SODV01000001.1"/>
</dbReference>
<dbReference type="InterPro" id="IPR000601">
    <property type="entry name" value="PKD_dom"/>
</dbReference>
<keyword evidence="4" id="KW-1185">Reference proteome</keyword>
<sequence>MRRVRYYLLLLVLLPALHASAQENYDSLFYSSACVNTLSTFGSTLFDSLPFPKYIQWDFGDPAAGIYDHAGVQNPTFTYTVPGTYPISLTVVNVPGADTVRLYDTITVSTPLAYSFGPNIYLCGKQDTLLKAPVIPGAKYAWNNPPPVDTLDTLRVTVSGVYTVSINGCGVTDSIGVFISDSPQINLGGNHMMCDSDNLVLNASTMNGIYTWAVNGTVLPNTTGQLETFYPGGQYTVSVNVPGCGIYKDTVSITYSQPIQPPHTLGPDTLLCPKQVLPLNAAIKGATAYIWNTGSTDSMISVTQAGDYWVFVTYNGQCQVADSVNVTYRDDQQLHFHDTAICQGSFLVLTADFGQGTYTWTANPPQRNDQNTTGQATYFVYDPGTFTVMAQVGQCVYRDSIKVTFDDSLHAYLPKDTSACNGSDFALQVKSNADTVTWQDGTQSFSIPVPQPGGTYTAIAKNGCGADTLSCVVTFGECACNLIMPNAFTPNADGFNDILLPLNYCKMSSYRLDIYDRFGVLVFHSENPQTGWDGTFHRQPAYPGNYVWMVRYTNTGTSKVVVKKGNVVLAR</sequence>
<dbReference type="Proteomes" id="UP000294498">
    <property type="component" value="Unassembled WGS sequence"/>
</dbReference>
<name>A0A4R8DWY0_9BACT</name>
<dbReference type="Gene3D" id="2.60.40.10">
    <property type="entry name" value="Immunoglobulins"/>
    <property type="match status" value="1"/>
</dbReference>
<evidence type="ECO:0000313" key="4">
    <source>
        <dbReference type="Proteomes" id="UP000294498"/>
    </source>
</evidence>
<dbReference type="Pfam" id="PF13585">
    <property type="entry name" value="CHU_C"/>
    <property type="match status" value="1"/>
</dbReference>
<evidence type="ECO:0000313" key="3">
    <source>
        <dbReference type="EMBL" id="TDX01947.1"/>
    </source>
</evidence>
<dbReference type="PROSITE" id="PS50093">
    <property type="entry name" value="PKD"/>
    <property type="match status" value="1"/>
</dbReference>
<comment type="caution">
    <text evidence="3">The sequence shown here is derived from an EMBL/GenBank/DDBJ whole genome shotgun (WGS) entry which is preliminary data.</text>
</comment>
<dbReference type="AlphaFoldDB" id="A0A4R8DWY0"/>
<dbReference type="NCBIfam" id="TIGR04131">
    <property type="entry name" value="Bac_Flav_CTERM"/>
    <property type="match status" value="1"/>
</dbReference>
<dbReference type="OrthoDB" id="9765926at2"/>
<evidence type="ECO:0000256" key="1">
    <source>
        <dbReference type="SAM" id="SignalP"/>
    </source>
</evidence>
<dbReference type="EMBL" id="SODV01000001">
    <property type="protein sequence ID" value="TDX01947.1"/>
    <property type="molecule type" value="Genomic_DNA"/>
</dbReference>
<dbReference type="InterPro" id="IPR022409">
    <property type="entry name" value="PKD/Chitinase_dom"/>
</dbReference>
<dbReference type="SUPFAM" id="SSF49299">
    <property type="entry name" value="PKD domain"/>
    <property type="match status" value="1"/>
</dbReference>
<dbReference type="InterPro" id="IPR013783">
    <property type="entry name" value="Ig-like_fold"/>
</dbReference>
<dbReference type="SMART" id="SM00089">
    <property type="entry name" value="PKD"/>
    <property type="match status" value="1"/>
</dbReference>
<organism evidence="3 4">
    <name type="scientific">Dinghuibacter silviterrae</name>
    <dbReference type="NCBI Taxonomy" id="1539049"/>
    <lineage>
        <taxon>Bacteria</taxon>
        <taxon>Pseudomonadati</taxon>
        <taxon>Bacteroidota</taxon>
        <taxon>Chitinophagia</taxon>
        <taxon>Chitinophagales</taxon>
        <taxon>Chitinophagaceae</taxon>
        <taxon>Dinghuibacter</taxon>
    </lineage>
</organism>
<protein>
    <submittedName>
        <fullName evidence="3">Gliding motility-associated-like protein</fullName>
    </submittedName>
</protein>
<dbReference type="CDD" id="cd00146">
    <property type="entry name" value="PKD"/>
    <property type="match status" value="1"/>
</dbReference>
<gene>
    <name evidence="3" type="ORF">EDB95_2994</name>
</gene>
<reference evidence="3 4" key="1">
    <citation type="submission" date="2019-03" db="EMBL/GenBank/DDBJ databases">
        <title>Genomic Encyclopedia of Type Strains, Phase IV (KMG-IV): sequencing the most valuable type-strain genomes for metagenomic binning, comparative biology and taxonomic classification.</title>
        <authorList>
            <person name="Goeker M."/>
        </authorList>
    </citation>
    <scope>NUCLEOTIDE SEQUENCE [LARGE SCALE GENOMIC DNA]</scope>
    <source>
        <strain evidence="3 4">DSM 100059</strain>
    </source>
</reference>
<proteinExistence type="predicted"/>